<dbReference type="AlphaFoldDB" id="A0A6J6Q9J0"/>
<protein>
    <submittedName>
        <fullName evidence="2">Unannotated protein</fullName>
    </submittedName>
</protein>
<keyword evidence="1" id="KW-0472">Membrane</keyword>
<name>A0A6J6Q9J0_9ZZZZ</name>
<evidence type="ECO:0000313" key="2">
    <source>
        <dbReference type="EMBL" id="CAB4707659.1"/>
    </source>
</evidence>
<feature type="transmembrane region" description="Helical" evidence="1">
    <location>
        <begin position="78"/>
        <end position="98"/>
    </location>
</feature>
<feature type="transmembrane region" description="Helical" evidence="1">
    <location>
        <begin position="231"/>
        <end position="252"/>
    </location>
</feature>
<feature type="transmembrane region" description="Helical" evidence="1">
    <location>
        <begin position="7"/>
        <end position="26"/>
    </location>
</feature>
<sequence length="557" mass="58467">MTHVSRLARGSAVPLAYAALSVVLYGRSVLAHPGRSLVGTGVDPQIFVWSIAWWPHALLHGLNPIVTHAVWAPIGANLAWTTSVAGIALPLAPVTLAFGPVVAYNVAALALPALAATTAYLLCLRLTGSRVASLIGGAFFGFSPYMAGHEEGHLHMSSVFLVPLGAIAMLDFLDGKRSRRASVVRIGALLAWQLLLSTEVLLTATLALAVGLLLAFLLIPDRRSALRSAFAPLAAAYGLAGACTAPFVWYALRHFETGSINRPADFPADLANLIVPTRLALLTTSWTVTKSDRFVGNLSENGAYIGLPALGVVAVVIAMRWREPRIRFLAVAAAAGVVAELGTALHVMGHSLVVLPWRAFSAAPGLSNVLPVRLSAFVALTVAIFLALFVAGGPRTSITRIGIAAAALVVVLPSPTSSGWRGTIDRPSFFTSALESQCLRPGENVLALPYPNQTAMMVWQAEARFHFRLANGNLRPDPPVSIPHRESVLVLDSGGDVDTISAGDIAAIATAQGVSTILVDDAHASPWTALLTGQYPSQHLGGVTLYRVVPGPATCPS</sequence>
<gene>
    <name evidence="2" type="ORF">UFOPK2399_01780</name>
</gene>
<keyword evidence="1" id="KW-1133">Transmembrane helix</keyword>
<feature type="transmembrane region" description="Helical" evidence="1">
    <location>
        <begin position="104"/>
        <end position="124"/>
    </location>
</feature>
<feature type="transmembrane region" description="Helical" evidence="1">
    <location>
        <begin position="302"/>
        <end position="321"/>
    </location>
</feature>
<feature type="transmembrane region" description="Helical" evidence="1">
    <location>
        <begin position="369"/>
        <end position="391"/>
    </location>
</feature>
<proteinExistence type="predicted"/>
<reference evidence="2" key="1">
    <citation type="submission" date="2020-05" db="EMBL/GenBank/DDBJ databases">
        <authorList>
            <person name="Chiriac C."/>
            <person name="Salcher M."/>
            <person name="Ghai R."/>
            <person name="Kavagutti S V."/>
        </authorList>
    </citation>
    <scope>NUCLEOTIDE SEQUENCE</scope>
</reference>
<evidence type="ECO:0000256" key="1">
    <source>
        <dbReference type="SAM" id="Phobius"/>
    </source>
</evidence>
<dbReference type="EMBL" id="CAEZXP010000008">
    <property type="protein sequence ID" value="CAB4707659.1"/>
    <property type="molecule type" value="Genomic_DNA"/>
</dbReference>
<accession>A0A6J6Q9J0</accession>
<organism evidence="2">
    <name type="scientific">freshwater metagenome</name>
    <dbReference type="NCBI Taxonomy" id="449393"/>
    <lineage>
        <taxon>unclassified sequences</taxon>
        <taxon>metagenomes</taxon>
        <taxon>ecological metagenomes</taxon>
    </lineage>
</organism>
<keyword evidence="1" id="KW-0812">Transmembrane</keyword>
<feature type="transmembrane region" description="Helical" evidence="1">
    <location>
        <begin position="194"/>
        <end position="219"/>
    </location>
</feature>
<feature type="transmembrane region" description="Helical" evidence="1">
    <location>
        <begin position="46"/>
        <end position="66"/>
    </location>
</feature>
<feature type="transmembrane region" description="Helical" evidence="1">
    <location>
        <begin position="131"/>
        <end position="148"/>
    </location>
</feature>
<feature type="transmembrane region" description="Helical" evidence="1">
    <location>
        <begin position="328"/>
        <end position="349"/>
    </location>
</feature>